<comment type="caution">
    <text evidence="9">The sequence shown here is derived from an EMBL/GenBank/DDBJ whole genome shotgun (WGS) entry which is preliminary data.</text>
</comment>
<evidence type="ECO:0000256" key="2">
    <source>
        <dbReference type="ARBA" id="ARBA00012438"/>
    </source>
</evidence>
<dbReference type="InterPro" id="IPR004358">
    <property type="entry name" value="Sig_transdc_His_kin-like_C"/>
</dbReference>
<keyword evidence="9" id="KW-0547">Nucleotide-binding</keyword>
<dbReference type="EMBL" id="JBHSMF010000015">
    <property type="protein sequence ID" value="MFC5500334.1"/>
    <property type="molecule type" value="Genomic_DNA"/>
</dbReference>
<gene>
    <name evidence="9" type="ORF">ACFPOE_22515</name>
</gene>
<reference evidence="10" key="1">
    <citation type="journal article" date="2019" name="Int. J. Syst. Evol. Microbiol.">
        <title>The Global Catalogue of Microorganisms (GCM) 10K type strain sequencing project: providing services to taxonomists for standard genome sequencing and annotation.</title>
        <authorList>
            <consortium name="The Broad Institute Genomics Platform"/>
            <consortium name="The Broad Institute Genome Sequencing Center for Infectious Disease"/>
            <person name="Wu L."/>
            <person name="Ma J."/>
        </authorList>
    </citation>
    <scope>NUCLEOTIDE SEQUENCE [LARGE SCALE GENOMIC DNA]</scope>
    <source>
        <strain evidence="10">CCUG 57401</strain>
    </source>
</reference>
<dbReference type="PANTHER" id="PTHR42878:SF15">
    <property type="entry name" value="BACTERIOPHYTOCHROME"/>
    <property type="match status" value="1"/>
</dbReference>
<dbReference type="Proteomes" id="UP001596037">
    <property type="component" value="Unassembled WGS sequence"/>
</dbReference>
<feature type="domain" description="Response regulatory" evidence="8">
    <location>
        <begin position="8"/>
        <end position="153"/>
    </location>
</feature>
<dbReference type="SMART" id="SM00388">
    <property type="entry name" value="HisKA"/>
    <property type="match status" value="1"/>
</dbReference>
<keyword evidence="9" id="KW-0067">ATP-binding</keyword>
<keyword evidence="3 6" id="KW-0597">Phosphoprotein</keyword>
<keyword evidence="5" id="KW-0418">Kinase</keyword>
<dbReference type="InterPro" id="IPR005467">
    <property type="entry name" value="His_kinase_dom"/>
</dbReference>
<dbReference type="SUPFAM" id="SSF52172">
    <property type="entry name" value="CheY-like"/>
    <property type="match status" value="1"/>
</dbReference>
<dbReference type="Gene3D" id="3.30.565.10">
    <property type="entry name" value="Histidine kinase-like ATPase, C-terminal domain"/>
    <property type="match status" value="1"/>
</dbReference>
<dbReference type="PANTHER" id="PTHR42878">
    <property type="entry name" value="TWO-COMPONENT HISTIDINE KINASE"/>
    <property type="match status" value="1"/>
</dbReference>
<evidence type="ECO:0000313" key="9">
    <source>
        <dbReference type="EMBL" id="MFC5500334.1"/>
    </source>
</evidence>
<dbReference type="SMART" id="SM00387">
    <property type="entry name" value="HATPase_c"/>
    <property type="match status" value="1"/>
</dbReference>
<dbReference type="SUPFAM" id="SSF55874">
    <property type="entry name" value="ATPase domain of HSP90 chaperone/DNA topoisomerase II/histidine kinase"/>
    <property type="match status" value="1"/>
</dbReference>
<dbReference type="RefSeq" id="WP_376852586.1">
    <property type="nucleotide sequence ID" value="NZ_JBHSMF010000015.1"/>
</dbReference>
<organism evidence="9 10">
    <name type="scientific">Caenimonas terrae</name>
    <dbReference type="NCBI Taxonomy" id="696074"/>
    <lineage>
        <taxon>Bacteria</taxon>
        <taxon>Pseudomonadati</taxon>
        <taxon>Pseudomonadota</taxon>
        <taxon>Betaproteobacteria</taxon>
        <taxon>Burkholderiales</taxon>
        <taxon>Comamonadaceae</taxon>
        <taxon>Caenimonas</taxon>
    </lineage>
</organism>
<dbReference type="Pfam" id="PF02518">
    <property type="entry name" value="HATPase_c"/>
    <property type="match status" value="1"/>
</dbReference>
<evidence type="ECO:0000256" key="3">
    <source>
        <dbReference type="ARBA" id="ARBA00022553"/>
    </source>
</evidence>
<dbReference type="EC" id="2.7.13.3" evidence="2"/>
<dbReference type="InterPro" id="IPR011006">
    <property type="entry name" value="CheY-like_superfamily"/>
</dbReference>
<keyword evidence="10" id="KW-1185">Reference proteome</keyword>
<dbReference type="CDD" id="cd00082">
    <property type="entry name" value="HisKA"/>
    <property type="match status" value="1"/>
</dbReference>
<dbReference type="GO" id="GO:0005524">
    <property type="term" value="F:ATP binding"/>
    <property type="evidence" value="ECO:0007669"/>
    <property type="project" value="UniProtKB-KW"/>
</dbReference>
<dbReference type="InterPro" id="IPR036097">
    <property type="entry name" value="HisK_dim/P_sf"/>
</dbReference>
<feature type="modified residue" description="4-aspartylphosphate" evidence="6">
    <location>
        <position position="84"/>
    </location>
</feature>
<evidence type="ECO:0000259" key="7">
    <source>
        <dbReference type="PROSITE" id="PS50109"/>
    </source>
</evidence>
<dbReference type="InterPro" id="IPR001789">
    <property type="entry name" value="Sig_transdc_resp-reg_receiver"/>
</dbReference>
<evidence type="ECO:0000259" key="8">
    <source>
        <dbReference type="PROSITE" id="PS50110"/>
    </source>
</evidence>
<accession>A0ABW0NN39</accession>
<dbReference type="Pfam" id="PF00512">
    <property type="entry name" value="HisKA"/>
    <property type="match status" value="1"/>
</dbReference>
<evidence type="ECO:0000256" key="6">
    <source>
        <dbReference type="PROSITE-ProRule" id="PRU00169"/>
    </source>
</evidence>
<keyword evidence="4" id="KW-0808">Transferase</keyword>
<dbReference type="Gene3D" id="1.10.287.130">
    <property type="match status" value="1"/>
</dbReference>
<dbReference type="PRINTS" id="PR00344">
    <property type="entry name" value="BCTRLSENSOR"/>
</dbReference>
<evidence type="ECO:0000256" key="1">
    <source>
        <dbReference type="ARBA" id="ARBA00000085"/>
    </source>
</evidence>
<dbReference type="SUPFAM" id="SSF47384">
    <property type="entry name" value="Homodimeric domain of signal transducing histidine kinase"/>
    <property type="match status" value="1"/>
</dbReference>
<evidence type="ECO:0000313" key="10">
    <source>
        <dbReference type="Proteomes" id="UP001596037"/>
    </source>
</evidence>
<dbReference type="Gene3D" id="3.40.50.2300">
    <property type="match status" value="1"/>
</dbReference>
<name>A0ABW0NN39_9BURK</name>
<feature type="domain" description="Histidine kinase" evidence="7">
    <location>
        <begin position="196"/>
        <end position="410"/>
    </location>
</feature>
<dbReference type="InterPro" id="IPR050351">
    <property type="entry name" value="BphY/WalK/GraS-like"/>
</dbReference>
<evidence type="ECO:0000256" key="5">
    <source>
        <dbReference type="ARBA" id="ARBA00022777"/>
    </source>
</evidence>
<evidence type="ECO:0000256" key="4">
    <source>
        <dbReference type="ARBA" id="ARBA00022679"/>
    </source>
</evidence>
<comment type="catalytic activity">
    <reaction evidence="1">
        <text>ATP + protein L-histidine = ADP + protein N-phospho-L-histidine.</text>
        <dbReference type="EC" id="2.7.13.3"/>
    </reaction>
</comment>
<protein>
    <recommendedName>
        <fullName evidence="2">histidine kinase</fullName>
        <ecNumber evidence="2">2.7.13.3</ecNumber>
    </recommendedName>
</protein>
<dbReference type="InterPro" id="IPR036890">
    <property type="entry name" value="HATPase_C_sf"/>
</dbReference>
<dbReference type="InterPro" id="IPR003661">
    <property type="entry name" value="HisK_dim/P_dom"/>
</dbReference>
<dbReference type="PROSITE" id="PS50110">
    <property type="entry name" value="RESPONSE_REGULATORY"/>
    <property type="match status" value="1"/>
</dbReference>
<dbReference type="PROSITE" id="PS50109">
    <property type="entry name" value="HIS_KIN"/>
    <property type="match status" value="1"/>
</dbReference>
<sequence length="424" mass="47188">MTRDSNNRILLIDDTRSIHEDFRKILGTQCAGPDFGPTDMALFDIPPRPASEFELVSAYQGREGLAFVKEAAEAGMPFAMAFVDMRMPPGWDGLETVQRLWEADPRLQVVICTAYSDHPWEEVLERLDVQDRLLIVKKPFDIIEVSQLARALTAKWSLARRADEQKKELEVLVEHLRASESALRYKSQELEGFANSVSHDLQSPLATIGSFAGLLQSELGDCSGNALHYLDRIRAGTMLGQKLVDGLLTLTHIARAELQLEPLDIAPMVRQLTLDLQDASPDRKAVVTVQPGLRVHGDARLMRIAIRNLVENAWKFSSRREATLIEIGMALETCEQSTFFVRDNGCGFDMADADQLFHNFHRLHAHHDFPGTGVGLVTVSRIMARHGGRVWADSVAGEGSTFYFSLPTHEPAPAVAPRQAQAQT</sequence>
<dbReference type="InterPro" id="IPR003594">
    <property type="entry name" value="HATPase_dom"/>
</dbReference>
<proteinExistence type="predicted"/>